<dbReference type="RefSeq" id="WP_135434670.1">
    <property type="nucleotide sequence ID" value="NZ_SRLA01000002.1"/>
</dbReference>
<gene>
    <name evidence="1" type="ORF">EU556_13830</name>
</gene>
<proteinExistence type="predicted"/>
<comment type="caution">
    <text evidence="1">The sequence shown here is derived from an EMBL/GenBank/DDBJ whole genome shotgun (WGS) entry which is preliminary data.</text>
</comment>
<organism evidence="1 2">
    <name type="scientific">Hymenobacter fodinae</name>
    <dbReference type="NCBI Taxonomy" id="2510796"/>
    <lineage>
        <taxon>Bacteria</taxon>
        <taxon>Pseudomonadati</taxon>
        <taxon>Bacteroidota</taxon>
        <taxon>Cytophagia</taxon>
        <taxon>Cytophagales</taxon>
        <taxon>Hymenobacteraceae</taxon>
        <taxon>Hymenobacter</taxon>
    </lineage>
</organism>
<name>A0A4Z0P901_9BACT</name>
<sequence>MTCIAMPVVPEGQEQRPPLGLTPKAVWIAQVNLQRLEDIKAAMARYIEVGRPIPDTWLKEYNHLAFLYTPAHIITGKNQ</sequence>
<dbReference type="EMBL" id="SRLA01000002">
    <property type="protein sequence ID" value="TGE08761.1"/>
    <property type="molecule type" value="Genomic_DNA"/>
</dbReference>
<evidence type="ECO:0000313" key="1">
    <source>
        <dbReference type="EMBL" id="TGE08761.1"/>
    </source>
</evidence>
<protein>
    <submittedName>
        <fullName evidence="1">Uncharacterized protein</fullName>
    </submittedName>
</protein>
<dbReference type="AlphaFoldDB" id="A0A4Z0P901"/>
<accession>A0A4Z0P901</accession>
<keyword evidence="2" id="KW-1185">Reference proteome</keyword>
<evidence type="ECO:0000313" key="2">
    <source>
        <dbReference type="Proteomes" id="UP000298337"/>
    </source>
</evidence>
<dbReference type="Proteomes" id="UP000298337">
    <property type="component" value="Unassembled WGS sequence"/>
</dbReference>
<reference evidence="1 2" key="1">
    <citation type="submission" date="2019-04" db="EMBL/GenBank/DDBJ databases">
        <authorList>
            <person name="Feng G."/>
            <person name="Zhang J."/>
            <person name="Zhu H."/>
        </authorList>
    </citation>
    <scope>NUCLEOTIDE SEQUENCE [LARGE SCALE GENOMIC DNA]</scope>
    <source>
        <strain evidence="1 2">92R-1</strain>
    </source>
</reference>